<dbReference type="InterPro" id="IPR009057">
    <property type="entry name" value="Homeodomain-like_sf"/>
</dbReference>
<dbReference type="PANTHER" id="PTHR22929:SF0">
    <property type="entry name" value="TRANSCRIPTION FACTOR TFIIIB COMPONENT B'' HOMOLOG"/>
    <property type="match status" value="1"/>
</dbReference>
<dbReference type="EMBL" id="CP048995">
    <property type="protein sequence ID" value="QID82087.1"/>
    <property type="molecule type" value="Genomic_DNA"/>
</dbReference>
<feature type="domain" description="Myb-like" evidence="2">
    <location>
        <begin position="416"/>
        <end position="464"/>
    </location>
</feature>
<evidence type="ECO:0000313" key="4">
    <source>
        <dbReference type="Proteomes" id="UP000501346"/>
    </source>
</evidence>
<dbReference type="SUPFAM" id="SSF46689">
    <property type="entry name" value="Homeodomain-like"/>
    <property type="match status" value="1"/>
</dbReference>
<dbReference type="SMART" id="SM00717">
    <property type="entry name" value="SANT"/>
    <property type="match status" value="1"/>
</dbReference>
<feature type="region of interest" description="Disordered" evidence="1">
    <location>
        <begin position="217"/>
        <end position="245"/>
    </location>
</feature>
<evidence type="ECO:0000256" key="1">
    <source>
        <dbReference type="SAM" id="MobiDB-lite"/>
    </source>
</evidence>
<dbReference type="SMR" id="A0A6C1DZY8"/>
<feature type="region of interest" description="Disordered" evidence="1">
    <location>
        <begin position="1"/>
        <end position="169"/>
    </location>
</feature>
<dbReference type="Proteomes" id="UP000501346">
    <property type="component" value="Chromosome ScXIV"/>
</dbReference>
<dbReference type="PIRSF" id="PIRSF037327">
    <property type="entry name" value="TFIIIB_Bdp1_fun"/>
    <property type="match status" value="1"/>
</dbReference>
<name>A0A6C1DZY8_SACPS</name>
<protein>
    <submittedName>
        <fullName evidence="3">Transcription factor TFIIIB component B</fullName>
    </submittedName>
</protein>
<feature type="compositionally biased region" description="Polar residues" evidence="1">
    <location>
        <begin position="150"/>
        <end position="168"/>
    </location>
</feature>
<dbReference type="Pfam" id="PF15963">
    <property type="entry name" value="Myb_DNA-bind_7"/>
    <property type="match status" value="1"/>
</dbReference>
<accession>A0A6C1DZY8</accession>
<dbReference type="InterPro" id="IPR017174">
    <property type="entry name" value="Bdp1_fungi"/>
</dbReference>
<dbReference type="CDD" id="cd00167">
    <property type="entry name" value="SANT"/>
    <property type="match status" value="1"/>
</dbReference>
<proteinExistence type="predicted"/>
<keyword evidence="4" id="KW-1185">Reference proteome</keyword>
<feature type="compositionally biased region" description="Acidic residues" evidence="1">
    <location>
        <begin position="579"/>
        <end position="594"/>
    </location>
</feature>
<feature type="compositionally biased region" description="Basic and acidic residues" evidence="1">
    <location>
        <begin position="520"/>
        <end position="529"/>
    </location>
</feature>
<evidence type="ECO:0000259" key="2">
    <source>
        <dbReference type="SMART" id="SM00717"/>
    </source>
</evidence>
<feature type="compositionally biased region" description="Basic and acidic residues" evidence="1">
    <location>
        <begin position="225"/>
        <end position="241"/>
    </location>
</feature>
<dbReference type="GO" id="GO:0070898">
    <property type="term" value="P:RNA polymerase III preinitiation complex assembly"/>
    <property type="evidence" value="ECO:0007669"/>
    <property type="project" value="TreeGrafter"/>
</dbReference>
<dbReference type="OrthoDB" id="272624at2759"/>
<dbReference type="GO" id="GO:0000995">
    <property type="term" value="F:RNA polymerase III general transcription initiation factor activity"/>
    <property type="evidence" value="ECO:0007669"/>
    <property type="project" value="InterPro"/>
</dbReference>
<sequence length="594" mass="67688">MSSIVNKSGTRFAPKVRQRRAATGGTPTPKPRTPQLFIPESKEIEEDNSDNDKGVDENETAIVEKPSLVGERSLEGFTLTGTNGHDNEIGDEGPIDASTQNPKADVIEDNVTLKPAPLQTHRDQKVPRSSRLASLSKDNESRPSFKPSFLDSSSNSNGTARRLSTISNKLPKKIRLGSITENDMNLKTFKRHRVLGKPSSAKKPAGAHRISIVSKISPPTAMTDSLDRNEFSSETSTSREADENENYVISKVKDIPKKVRDGESAKYFIDEENFTMAELCKPNFPIGQISENFEKSKMAKKAKLEKRRHLRELRMRARQEFKPLHSLTKEEQEEEEEKRKEERDKLLNADIPESDRKAHTAIQLKLNPDGTMAIDEETMVVDRHKNASIENEYKEKVDENPFANLYNYGSYGRGSYTDPWTVEEMIKFYKALSMWGTDFNLISQLYPYRSRKQVKAKFVNEEKKRPILIELALRSKLPPNFDEYCCEIKKNIGTVADFNEKLIELQNEHKHHMKEIEEAKNTAKEEDQTAQRLNDANLNKKGSGGIMTNDLKVYRKTEVVLGTIDDLKRKKLKERNNDDNEDNEGSEEEPEIDQ</sequence>
<gene>
    <name evidence="3" type="primary">BDP1_1</name>
    <name evidence="3" type="ORF">GRS66_004491</name>
</gene>
<dbReference type="FunFam" id="1.10.10.60:FF:000466">
    <property type="entry name" value="Transcription factor TFIIIB subunit"/>
    <property type="match status" value="1"/>
</dbReference>
<dbReference type="InterPro" id="IPR039467">
    <property type="entry name" value="TFIIIB_B''_Myb"/>
</dbReference>
<evidence type="ECO:0000313" key="3">
    <source>
        <dbReference type="EMBL" id="QID82087.1"/>
    </source>
</evidence>
<feature type="region of interest" description="Disordered" evidence="1">
    <location>
        <begin position="317"/>
        <end position="343"/>
    </location>
</feature>
<dbReference type="GO" id="GO:0001156">
    <property type="term" value="F:TFIIIC-class transcription factor complex binding"/>
    <property type="evidence" value="ECO:0007669"/>
    <property type="project" value="TreeGrafter"/>
</dbReference>
<dbReference type="Gene3D" id="1.10.10.60">
    <property type="entry name" value="Homeodomain-like"/>
    <property type="match status" value="1"/>
</dbReference>
<feature type="compositionally biased region" description="Basic and acidic residues" evidence="1">
    <location>
        <begin position="317"/>
        <end position="330"/>
    </location>
</feature>
<dbReference type="AlphaFoldDB" id="A0A6C1DZY8"/>
<feature type="region of interest" description="Disordered" evidence="1">
    <location>
        <begin position="520"/>
        <end position="547"/>
    </location>
</feature>
<dbReference type="PANTHER" id="PTHR22929">
    <property type="entry name" value="RNA POLYMERASE III TRANSCRIPTION INITIATION FACTOR B"/>
    <property type="match status" value="1"/>
</dbReference>
<reference evidence="3 4" key="1">
    <citation type="journal article" date="2019" name="BMC Genomics">
        <title>Chromosome level assembly and comparative genome analysis confirm lager-brewing yeasts originated from a single hybridization.</title>
        <authorList>
            <person name="Salazar A.N."/>
            <person name="Gorter de Vries A.R."/>
            <person name="van den Broek M."/>
            <person name="Brouwers N."/>
            <person name="de la Torre Cortes P."/>
            <person name="Kuijpers N.G.A."/>
            <person name="Daran J.G."/>
            <person name="Abeel T."/>
        </authorList>
    </citation>
    <scope>NUCLEOTIDE SEQUENCE [LARGE SCALE GENOMIC DNA]</scope>
    <source>
        <strain evidence="3 4">CBS 1483</strain>
    </source>
</reference>
<dbReference type="InterPro" id="IPR001005">
    <property type="entry name" value="SANT/Myb"/>
</dbReference>
<organism evidence="3 4">
    <name type="scientific">Saccharomyces pastorianus</name>
    <name type="common">Lager yeast</name>
    <name type="synonym">Saccharomyces cerevisiae x Saccharomyces eubayanus</name>
    <dbReference type="NCBI Taxonomy" id="27292"/>
    <lineage>
        <taxon>Eukaryota</taxon>
        <taxon>Fungi</taxon>
        <taxon>Dikarya</taxon>
        <taxon>Ascomycota</taxon>
        <taxon>Saccharomycotina</taxon>
        <taxon>Saccharomycetes</taxon>
        <taxon>Saccharomycetales</taxon>
        <taxon>Saccharomycetaceae</taxon>
        <taxon>Saccharomyces</taxon>
    </lineage>
</organism>
<feature type="region of interest" description="Disordered" evidence="1">
    <location>
        <begin position="567"/>
        <end position="594"/>
    </location>
</feature>
<dbReference type="GO" id="GO:0000126">
    <property type="term" value="C:transcription factor TFIIIB complex"/>
    <property type="evidence" value="ECO:0007669"/>
    <property type="project" value="InterPro"/>
</dbReference>